<accession>A0A915I2U4</accession>
<proteinExistence type="predicted"/>
<keyword evidence="1" id="KW-1185">Reference proteome</keyword>
<sequence length="74" mass="8623">MGFFLSKTLLFGSSNKIRVPPRQTVEKTHKNRRSKTCAMNCQSSLTLKEKHEGQVEFLRNRALNIHKLRIKLNL</sequence>
<organism evidence="1 2">
    <name type="scientific">Romanomermis culicivorax</name>
    <name type="common">Nematode worm</name>
    <dbReference type="NCBI Taxonomy" id="13658"/>
    <lineage>
        <taxon>Eukaryota</taxon>
        <taxon>Metazoa</taxon>
        <taxon>Ecdysozoa</taxon>
        <taxon>Nematoda</taxon>
        <taxon>Enoplea</taxon>
        <taxon>Dorylaimia</taxon>
        <taxon>Mermithida</taxon>
        <taxon>Mermithoidea</taxon>
        <taxon>Mermithidae</taxon>
        <taxon>Romanomermis</taxon>
    </lineage>
</organism>
<evidence type="ECO:0000313" key="1">
    <source>
        <dbReference type="Proteomes" id="UP000887565"/>
    </source>
</evidence>
<protein>
    <submittedName>
        <fullName evidence="2">Uncharacterized protein</fullName>
    </submittedName>
</protein>
<evidence type="ECO:0000313" key="2">
    <source>
        <dbReference type="WBParaSite" id="nRc.2.0.1.t07774-RA"/>
    </source>
</evidence>
<name>A0A915I2U4_ROMCU</name>
<dbReference type="AlphaFoldDB" id="A0A915I2U4"/>
<reference evidence="2" key="1">
    <citation type="submission" date="2022-11" db="UniProtKB">
        <authorList>
            <consortium name="WormBaseParasite"/>
        </authorList>
    </citation>
    <scope>IDENTIFICATION</scope>
</reference>
<dbReference type="Proteomes" id="UP000887565">
    <property type="component" value="Unplaced"/>
</dbReference>
<dbReference type="WBParaSite" id="nRc.2.0.1.t07774-RA">
    <property type="protein sequence ID" value="nRc.2.0.1.t07774-RA"/>
    <property type="gene ID" value="nRc.2.0.1.g07774"/>
</dbReference>